<keyword evidence="1" id="KW-0547">Nucleotide-binding</keyword>
<dbReference type="NCBIfam" id="TIGR00196">
    <property type="entry name" value="yjeF_cterm"/>
    <property type="match status" value="1"/>
</dbReference>
<dbReference type="GO" id="GO:0005524">
    <property type="term" value="F:ATP binding"/>
    <property type="evidence" value="ECO:0007669"/>
    <property type="project" value="UniProtKB-KW"/>
</dbReference>
<keyword evidence="8" id="KW-1185">Reference proteome</keyword>
<dbReference type="GO" id="GO:0016836">
    <property type="term" value="F:hydro-lyase activity"/>
    <property type="evidence" value="ECO:0007669"/>
    <property type="project" value="InterPro"/>
</dbReference>
<feature type="domain" description="YjeF C-terminal" evidence="6">
    <location>
        <begin position="1"/>
        <end position="257"/>
    </location>
</feature>
<gene>
    <name evidence="7" type="ORF">AKJ61_04645</name>
</gene>
<comment type="caution">
    <text evidence="7">The sequence shown here is derived from an EMBL/GenBank/DDBJ whole genome shotgun (WGS) entry which is preliminary data.</text>
</comment>
<dbReference type="EMBL" id="LHXK01000104">
    <property type="protein sequence ID" value="KXA88563.1"/>
    <property type="molecule type" value="Genomic_DNA"/>
</dbReference>
<feature type="non-terminal residue" evidence="7">
    <location>
        <position position="1"/>
    </location>
</feature>
<dbReference type="SUPFAM" id="SSF53613">
    <property type="entry name" value="Ribokinase-like"/>
    <property type="match status" value="1"/>
</dbReference>
<proteinExistence type="inferred from homology"/>
<reference evidence="7 8" key="1">
    <citation type="journal article" date="2016" name="Sci. Rep.">
        <title>Metabolic traits of an uncultured archaeal lineage -MSBL1- from brine pools of the Red Sea.</title>
        <authorList>
            <person name="Mwirichia R."/>
            <person name="Alam I."/>
            <person name="Rashid M."/>
            <person name="Vinu M."/>
            <person name="Ba-Alawi W."/>
            <person name="Anthony Kamau A."/>
            <person name="Kamanda Ngugi D."/>
            <person name="Goker M."/>
            <person name="Klenk H.P."/>
            <person name="Bajic V."/>
            <person name="Stingl U."/>
        </authorList>
    </citation>
    <scope>NUCLEOTIDE SEQUENCE [LARGE SCALE GENOMIC DNA]</scope>
    <source>
        <strain evidence="7">SCGC-AAA259B11</strain>
    </source>
</reference>
<dbReference type="Gene3D" id="3.40.1190.20">
    <property type="match status" value="1"/>
</dbReference>
<dbReference type="Proteomes" id="UP000070184">
    <property type="component" value="Unassembled WGS sequence"/>
</dbReference>
<evidence type="ECO:0000256" key="2">
    <source>
        <dbReference type="ARBA" id="ARBA00022840"/>
    </source>
</evidence>
<evidence type="ECO:0000313" key="7">
    <source>
        <dbReference type="EMBL" id="KXA88563.1"/>
    </source>
</evidence>
<dbReference type="PANTHER" id="PTHR12592:SF0">
    <property type="entry name" value="ATP-DEPENDENT (S)-NAD(P)H-HYDRATE DEHYDRATASE"/>
    <property type="match status" value="1"/>
</dbReference>
<evidence type="ECO:0000256" key="1">
    <source>
        <dbReference type="ARBA" id="ARBA00022741"/>
    </source>
</evidence>
<dbReference type="PROSITE" id="PS51383">
    <property type="entry name" value="YJEF_C_3"/>
    <property type="match status" value="1"/>
</dbReference>
<dbReference type="InterPro" id="IPR029056">
    <property type="entry name" value="Ribokinase-like"/>
</dbReference>
<organism evidence="7 8">
    <name type="scientific">candidate division MSBL1 archaeon SCGC-AAA259B11</name>
    <dbReference type="NCBI Taxonomy" id="1698260"/>
    <lineage>
        <taxon>Archaea</taxon>
        <taxon>Methanobacteriati</taxon>
        <taxon>Methanobacteriota</taxon>
        <taxon>candidate division MSBL1</taxon>
    </lineage>
</organism>
<keyword evidence="5" id="KW-0456">Lyase</keyword>
<dbReference type="PANTHER" id="PTHR12592">
    <property type="entry name" value="ATP-DEPENDENT (S)-NAD(P)H-HYDRATE DEHYDRATASE FAMILY MEMBER"/>
    <property type="match status" value="1"/>
</dbReference>
<evidence type="ECO:0000256" key="5">
    <source>
        <dbReference type="ARBA" id="ARBA00023239"/>
    </source>
</evidence>
<keyword evidence="2" id="KW-0067">ATP-binding</keyword>
<protein>
    <recommendedName>
        <fullName evidence="6">YjeF C-terminal domain-containing protein</fullName>
    </recommendedName>
</protein>
<dbReference type="PATRIC" id="fig|1698260.3.peg.119"/>
<dbReference type="GO" id="GO:0110051">
    <property type="term" value="P:metabolite repair"/>
    <property type="evidence" value="ECO:0007669"/>
    <property type="project" value="TreeGrafter"/>
</dbReference>
<dbReference type="HAMAP" id="MF_01965">
    <property type="entry name" value="NADHX_dehydratase"/>
    <property type="match status" value="1"/>
</dbReference>
<dbReference type="Pfam" id="PF01256">
    <property type="entry name" value="Carb_kinase"/>
    <property type="match status" value="1"/>
</dbReference>
<evidence type="ECO:0000256" key="3">
    <source>
        <dbReference type="ARBA" id="ARBA00022857"/>
    </source>
</evidence>
<evidence type="ECO:0000313" key="8">
    <source>
        <dbReference type="Proteomes" id="UP000070184"/>
    </source>
</evidence>
<keyword evidence="4" id="KW-0520">NAD</keyword>
<keyword evidence="3" id="KW-0521">NADP</keyword>
<accession>A0A133U305</accession>
<evidence type="ECO:0000256" key="4">
    <source>
        <dbReference type="ARBA" id="ARBA00023027"/>
    </source>
</evidence>
<evidence type="ECO:0000259" key="6">
    <source>
        <dbReference type="PROSITE" id="PS51383"/>
    </source>
</evidence>
<dbReference type="AlphaFoldDB" id="A0A133U305"/>
<dbReference type="InterPro" id="IPR000631">
    <property type="entry name" value="CARKD"/>
</dbReference>
<dbReference type="CDD" id="cd01171">
    <property type="entry name" value="YXKO-related"/>
    <property type="match status" value="1"/>
</dbReference>
<name>A0A133U305_9EURY</name>
<sequence length="261" mass="27505">MGGGSRYVGAPALAGLAALRAGTDLVTIALPSRIANIVNSFSPDLITMQLPEEDLIPEAIPKISDQLEDSTAVLIGPGLGLGTRTEDAVIELMETIATDYPDLPVLLDADGLKIVSERPDLLKESNSIVTPHAGEFEILSGKKLSSKKKERIATVSETAEELRTSILLKAHVDICADEEGKVILNDTGNPGMTVGGTGDVLGGIISAFLSRGVKPFQAAVAGSFVCGLAGDICSEERGYEFTASDVKDNIPNAIERARKYW</sequence>